<dbReference type="OrthoDB" id="334106at2"/>
<organism evidence="1 2">
    <name type="scientific">Leptospira ryugenii</name>
    <dbReference type="NCBI Taxonomy" id="1917863"/>
    <lineage>
        <taxon>Bacteria</taxon>
        <taxon>Pseudomonadati</taxon>
        <taxon>Spirochaetota</taxon>
        <taxon>Spirochaetia</taxon>
        <taxon>Leptospirales</taxon>
        <taxon>Leptospiraceae</taxon>
        <taxon>Leptospira</taxon>
    </lineage>
</organism>
<proteinExistence type="predicted"/>
<evidence type="ECO:0000313" key="1">
    <source>
        <dbReference type="EMBL" id="GBF48762.1"/>
    </source>
</evidence>
<sequence length="61" mass="7047">MSDFIYTSKLPEEKKNILDKIIKDMLSEINTKIVHLGINNFVQLNDDIAKIVVPFVEDKLD</sequence>
<accession>A0A2P2DVV3</accession>
<dbReference type="EMBL" id="BFBB01000002">
    <property type="protein sequence ID" value="GBF48762.1"/>
    <property type="molecule type" value="Genomic_DNA"/>
</dbReference>
<reference evidence="1 2" key="1">
    <citation type="submission" date="2018-02" db="EMBL/GenBank/DDBJ databases">
        <title>Novel Leptospira species isolated from soil and water in Japan.</title>
        <authorList>
            <person name="Nakao R."/>
            <person name="Masuzawa T."/>
        </authorList>
    </citation>
    <scope>NUCLEOTIDE SEQUENCE [LARGE SCALE GENOMIC DNA]</scope>
    <source>
        <strain evidence="1 2">YH101</strain>
    </source>
</reference>
<name>A0A2P2DVV3_9LEPT</name>
<evidence type="ECO:0000313" key="2">
    <source>
        <dbReference type="Proteomes" id="UP000245133"/>
    </source>
</evidence>
<dbReference type="Proteomes" id="UP000245133">
    <property type="component" value="Unassembled WGS sequence"/>
</dbReference>
<comment type="caution">
    <text evidence="1">The sequence shown here is derived from an EMBL/GenBank/DDBJ whole genome shotgun (WGS) entry which is preliminary data.</text>
</comment>
<dbReference type="RefSeq" id="WP_108972923.1">
    <property type="nucleotide sequence ID" value="NZ_BFBB01000002.1"/>
</dbReference>
<dbReference type="AlphaFoldDB" id="A0A2P2DVV3"/>
<protein>
    <submittedName>
        <fullName evidence="1">Uncharacterized protein</fullName>
    </submittedName>
</protein>
<gene>
    <name evidence="1" type="ORF">LPTSP4_02620</name>
</gene>
<keyword evidence="2" id="KW-1185">Reference proteome</keyword>